<protein>
    <submittedName>
        <fullName evidence="8">Citrate transporter</fullName>
    </submittedName>
</protein>
<evidence type="ECO:0000256" key="1">
    <source>
        <dbReference type="ARBA" id="ARBA00004141"/>
    </source>
</evidence>
<evidence type="ECO:0000313" key="8">
    <source>
        <dbReference type="EMBL" id="RKP58489.1"/>
    </source>
</evidence>
<feature type="transmembrane region" description="Helical" evidence="6">
    <location>
        <begin position="79"/>
        <end position="109"/>
    </location>
</feature>
<feature type="transmembrane region" description="Helical" evidence="6">
    <location>
        <begin position="346"/>
        <end position="365"/>
    </location>
</feature>
<reference evidence="8 9" key="1">
    <citation type="submission" date="2018-10" db="EMBL/GenBank/DDBJ databases">
        <title>Robbsia sp. DHC34, isolated from soil.</title>
        <authorList>
            <person name="Gao Z.-H."/>
            <person name="Qiu L.-H."/>
        </authorList>
    </citation>
    <scope>NUCLEOTIDE SEQUENCE [LARGE SCALE GENOMIC DNA]</scope>
    <source>
        <strain evidence="8 9">DHC34</strain>
    </source>
</reference>
<keyword evidence="9" id="KW-1185">Reference proteome</keyword>
<evidence type="ECO:0000256" key="6">
    <source>
        <dbReference type="SAM" id="Phobius"/>
    </source>
</evidence>
<dbReference type="GO" id="GO:0055085">
    <property type="term" value="P:transmembrane transport"/>
    <property type="evidence" value="ECO:0007669"/>
    <property type="project" value="InterPro"/>
</dbReference>
<dbReference type="PANTHER" id="PTHR43568">
    <property type="entry name" value="P PROTEIN"/>
    <property type="match status" value="1"/>
</dbReference>
<feature type="transmembrane region" description="Helical" evidence="6">
    <location>
        <begin position="152"/>
        <end position="182"/>
    </location>
</feature>
<evidence type="ECO:0000256" key="2">
    <source>
        <dbReference type="ARBA" id="ARBA00022448"/>
    </source>
</evidence>
<keyword evidence="3 6" id="KW-0812">Transmembrane</keyword>
<evidence type="ECO:0000256" key="3">
    <source>
        <dbReference type="ARBA" id="ARBA00022692"/>
    </source>
</evidence>
<dbReference type="Pfam" id="PF03600">
    <property type="entry name" value="CitMHS"/>
    <property type="match status" value="1"/>
</dbReference>
<dbReference type="Proteomes" id="UP000270342">
    <property type="component" value="Unassembled WGS sequence"/>
</dbReference>
<comment type="subcellular location">
    <subcellularLocation>
        <location evidence="1">Membrane</location>
        <topology evidence="1">Multi-pass membrane protein</topology>
    </subcellularLocation>
</comment>
<feature type="domain" description="Citrate transporter-like" evidence="7">
    <location>
        <begin position="8"/>
        <end position="302"/>
    </location>
</feature>
<keyword evidence="4 6" id="KW-1133">Transmembrane helix</keyword>
<dbReference type="AlphaFoldDB" id="A0A494Y6Z3"/>
<feature type="transmembrane region" description="Helical" evidence="6">
    <location>
        <begin position="312"/>
        <end position="334"/>
    </location>
</feature>
<feature type="transmembrane region" description="Helical" evidence="6">
    <location>
        <begin position="202"/>
        <end position="233"/>
    </location>
</feature>
<accession>A0A494Y6Z3</accession>
<dbReference type="EMBL" id="RBZU01000001">
    <property type="protein sequence ID" value="RKP58489.1"/>
    <property type="molecule type" value="Genomic_DNA"/>
</dbReference>
<organism evidence="8 9">
    <name type="scientific">Pararobbsia silviterrae</name>
    <dbReference type="NCBI Taxonomy" id="1792498"/>
    <lineage>
        <taxon>Bacteria</taxon>
        <taxon>Pseudomonadati</taxon>
        <taxon>Pseudomonadota</taxon>
        <taxon>Betaproteobacteria</taxon>
        <taxon>Burkholderiales</taxon>
        <taxon>Burkholderiaceae</taxon>
        <taxon>Pararobbsia</taxon>
    </lineage>
</organism>
<feature type="transmembrane region" description="Helical" evidence="6">
    <location>
        <begin position="245"/>
        <end position="262"/>
    </location>
</feature>
<evidence type="ECO:0000256" key="4">
    <source>
        <dbReference type="ARBA" id="ARBA00022989"/>
    </source>
</evidence>
<dbReference type="InterPro" id="IPR004680">
    <property type="entry name" value="Cit_transptr-like_dom"/>
</dbReference>
<dbReference type="OrthoDB" id="3177666at2"/>
<sequence>MRSIVAFIKREAVLIVLLVALIALQALRPQSAHALIAMIDGETLLTLGGLLVLTKAIEHTGAMHWAAQRLIHRVHTERGLALVLVLFAAAISTVLTNDVALFAVIPIAISIQQLVALSLRRLVIVIAIAVNAGSILTPLGNPQNLFLWHASGVSFGGFVVTLAPLTLILIAGLVVLTCAIFHARRLDIPDGVDHVRVDRRAFAIAAVTFAAFVAIADLHHAAWGCALVLIVFGVSRWRTILEIDWLLLAVFALMFIVLRSVANLPLIHDLCAHANLDEPMRAYVAGAITSQVISNVPAAIMLESFTQRWQALAYGVSVGGFGWCIGSLANLIAMRLAPVKGLFWRFHLLSLPFFVFAAIAGAYLIHAL</sequence>
<evidence type="ECO:0000259" key="7">
    <source>
        <dbReference type="Pfam" id="PF03600"/>
    </source>
</evidence>
<dbReference type="PANTHER" id="PTHR43568:SF1">
    <property type="entry name" value="P PROTEIN"/>
    <property type="match status" value="1"/>
</dbReference>
<dbReference type="RefSeq" id="WP_121082102.1">
    <property type="nucleotide sequence ID" value="NZ_RBZU01000001.1"/>
</dbReference>
<keyword evidence="5 6" id="KW-0472">Membrane</keyword>
<feature type="transmembrane region" description="Helical" evidence="6">
    <location>
        <begin position="44"/>
        <end position="67"/>
    </location>
</feature>
<evidence type="ECO:0000313" key="9">
    <source>
        <dbReference type="Proteomes" id="UP000270342"/>
    </source>
</evidence>
<proteinExistence type="predicted"/>
<gene>
    <name evidence="8" type="ORF">D7S86_00575</name>
</gene>
<comment type="caution">
    <text evidence="8">The sequence shown here is derived from an EMBL/GenBank/DDBJ whole genome shotgun (WGS) entry which is preliminary data.</text>
</comment>
<dbReference type="InterPro" id="IPR051475">
    <property type="entry name" value="Diverse_Ion_Transporter"/>
</dbReference>
<keyword evidence="2" id="KW-0813">Transport</keyword>
<feature type="transmembrane region" description="Helical" evidence="6">
    <location>
        <begin position="121"/>
        <end position="140"/>
    </location>
</feature>
<evidence type="ECO:0000256" key="5">
    <source>
        <dbReference type="ARBA" id="ARBA00023136"/>
    </source>
</evidence>
<name>A0A494Y6Z3_9BURK</name>
<dbReference type="GO" id="GO:0016020">
    <property type="term" value="C:membrane"/>
    <property type="evidence" value="ECO:0007669"/>
    <property type="project" value="UniProtKB-SubCell"/>
</dbReference>